<dbReference type="AlphaFoldDB" id="A0A1I6AIF6"/>
<evidence type="ECO:0000313" key="2">
    <source>
        <dbReference type="EMBL" id="SFQ68524.1"/>
    </source>
</evidence>
<reference evidence="3" key="1">
    <citation type="submission" date="2016-10" db="EMBL/GenBank/DDBJ databases">
        <authorList>
            <person name="Varghese N."/>
            <person name="Submissions S."/>
        </authorList>
    </citation>
    <scope>NUCLEOTIDE SEQUENCE [LARGE SCALE GENOMIC DNA]</scope>
    <source>
        <strain evidence="3">OR362-8,ATCC BAA-1266,JCM 13504</strain>
    </source>
</reference>
<organism evidence="2 3">
    <name type="scientific">Hymenobacter arizonensis</name>
    <name type="common">Siccationidurans arizonensis</name>
    <dbReference type="NCBI Taxonomy" id="1227077"/>
    <lineage>
        <taxon>Bacteria</taxon>
        <taxon>Pseudomonadati</taxon>
        <taxon>Bacteroidota</taxon>
        <taxon>Cytophagia</taxon>
        <taxon>Cytophagales</taxon>
        <taxon>Hymenobacteraceae</taxon>
        <taxon>Hymenobacter</taxon>
    </lineage>
</organism>
<gene>
    <name evidence="2" type="ORF">SAMN04515668_3722</name>
</gene>
<dbReference type="Proteomes" id="UP000199029">
    <property type="component" value="Unassembled WGS sequence"/>
</dbReference>
<sequence>MVWGEFWIVLTVHRGVRPAHYFAMLTSLRPLPNTAQPAAPESLLPQQPDEALEQAVRTLFRQDPQLPAFEARVQAHHGVVTLVGVVGTLRTRQAAEEKVRRVAGVWHVHNLLKVRPSQPRPAAAGRPQAGASPK</sequence>
<keyword evidence="3" id="KW-1185">Reference proteome</keyword>
<dbReference type="InterPro" id="IPR007055">
    <property type="entry name" value="BON_dom"/>
</dbReference>
<dbReference type="EMBL" id="FOXS01000005">
    <property type="protein sequence ID" value="SFQ68524.1"/>
    <property type="molecule type" value="Genomic_DNA"/>
</dbReference>
<proteinExistence type="predicted"/>
<dbReference type="STRING" id="1227077.SAMN04515668_3722"/>
<dbReference type="PANTHER" id="PTHR34606:SF15">
    <property type="entry name" value="BON DOMAIN-CONTAINING PROTEIN"/>
    <property type="match status" value="1"/>
</dbReference>
<evidence type="ECO:0000313" key="3">
    <source>
        <dbReference type="Proteomes" id="UP000199029"/>
    </source>
</evidence>
<name>A0A1I6AIF6_HYMAR</name>
<dbReference type="PROSITE" id="PS50914">
    <property type="entry name" value="BON"/>
    <property type="match status" value="1"/>
</dbReference>
<feature type="domain" description="BON" evidence="1">
    <location>
        <begin position="48"/>
        <end position="116"/>
    </location>
</feature>
<dbReference type="Gene3D" id="3.30.1340.30">
    <property type="match status" value="1"/>
</dbReference>
<evidence type="ECO:0000259" key="1">
    <source>
        <dbReference type="PROSITE" id="PS50914"/>
    </source>
</evidence>
<dbReference type="InterPro" id="IPR051686">
    <property type="entry name" value="Lipoprotein_DolP"/>
</dbReference>
<dbReference type="Pfam" id="PF04972">
    <property type="entry name" value="BON"/>
    <property type="match status" value="1"/>
</dbReference>
<accession>A0A1I6AIF6</accession>
<protein>
    <submittedName>
        <fullName evidence="2">BON domain-containing protein</fullName>
    </submittedName>
</protein>
<dbReference type="PANTHER" id="PTHR34606">
    <property type="entry name" value="BON DOMAIN-CONTAINING PROTEIN"/>
    <property type="match status" value="1"/>
</dbReference>